<comment type="function">
    <text evidence="1 6">Required for the transposition of the insertion element.</text>
</comment>
<evidence type="ECO:0000256" key="5">
    <source>
        <dbReference type="ARBA" id="ARBA00023172"/>
    </source>
</evidence>
<dbReference type="GO" id="GO:0004803">
    <property type="term" value="F:transposase activity"/>
    <property type="evidence" value="ECO:0007669"/>
    <property type="project" value="UniProtKB-UniRule"/>
</dbReference>
<keyword evidence="4 6" id="KW-0238">DNA-binding</keyword>
<evidence type="ECO:0000256" key="6">
    <source>
        <dbReference type="RuleBase" id="RU365089"/>
    </source>
</evidence>
<organism evidence="7 8">
    <name type="scientific">Mogibacterium pumilum</name>
    <dbReference type="NCBI Taxonomy" id="86332"/>
    <lineage>
        <taxon>Bacteria</taxon>
        <taxon>Bacillati</taxon>
        <taxon>Bacillota</taxon>
        <taxon>Clostridia</taxon>
        <taxon>Peptostreptococcales</taxon>
        <taxon>Anaerovoracaceae</taxon>
        <taxon>Mogibacterium</taxon>
    </lineage>
</organism>
<keyword evidence="3 6" id="KW-0815">Transposition</keyword>
<keyword evidence="8" id="KW-1185">Reference proteome</keyword>
<dbReference type="GO" id="GO:0003677">
    <property type="term" value="F:DNA binding"/>
    <property type="evidence" value="ECO:0007669"/>
    <property type="project" value="UniProtKB-UniRule"/>
</dbReference>
<accession>A0A223ARA5</accession>
<reference evidence="8" key="1">
    <citation type="submission" date="2016-05" db="EMBL/GenBank/DDBJ databases">
        <authorList>
            <person name="Holder M.E."/>
            <person name="Ajami N.J."/>
            <person name="Petrosino J.F."/>
        </authorList>
    </citation>
    <scope>NUCLEOTIDE SEQUENCE [LARGE SCALE GENOMIC DNA]</scope>
    <source>
        <strain evidence="8">ATCC 700696</strain>
    </source>
</reference>
<dbReference type="InterPro" id="IPR048004">
    <property type="entry name" value="IS1249_transpos"/>
</dbReference>
<evidence type="ECO:0000313" key="7">
    <source>
        <dbReference type="EMBL" id="ASS37500.1"/>
    </source>
</evidence>
<sequence>MKRVICPVCGNICIKYGKNKSGSQRWLCKKCKSINTPKIDNLTKQLNIFLKWLFSKDIQKDMPGGGRTFRRKTYKFWDIWTLPPVVEEQHSVVFVDGIYLCRNACVLICCDRNNVLGWYLCRYEHANAWISLMSRITEPALVVSDGGKGFHKALKKVWPHAKHQRCLFHVFSQVRRYTTTRPKTLAGAELYALAKRLLHLETRSEADKWVDEFLDWMRRHNKFLSQRSLDENGNWRATHERLLKAQRSLSRLVKEGTLFTYLDEDLIAEIGKVPSTNNQIEGGINARLRALLRNHRGLSVERRIKAVFWWCYVHSPRPLSVSKLLKVMPTDKSIAAIYQKISELDKRT</sequence>
<evidence type="ECO:0000313" key="8">
    <source>
        <dbReference type="Proteomes" id="UP000214689"/>
    </source>
</evidence>
<keyword evidence="5 6" id="KW-0233">DNA recombination</keyword>
<dbReference type="EMBL" id="CP016199">
    <property type="protein sequence ID" value="ASS37500.1"/>
    <property type="molecule type" value="Genomic_DNA"/>
</dbReference>
<proteinExistence type="inferred from homology"/>
<dbReference type="PROSITE" id="PS01007">
    <property type="entry name" value="TRANSPOSASE_MUTATOR"/>
    <property type="match status" value="1"/>
</dbReference>
<evidence type="ECO:0000256" key="3">
    <source>
        <dbReference type="ARBA" id="ARBA00022578"/>
    </source>
</evidence>
<evidence type="ECO:0000256" key="1">
    <source>
        <dbReference type="ARBA" id="ARBA00002190"/>
    </source>
</evidence>
<evidence type="ECO:0000256" key="2">
    <source>
        <dbReference type="ARBA" id="ARBA00010961"/>
    </source>
</evidence>
<dbReference type="PANTHER" id="PTHR33217:SF7">
    <property type="entry name" value="TRANSPOSASE FOR INSERTION SEQUENCE ELEMENT IS1081"/>
    <property type="match status" value="1"/>
</dbReference>
<keyword evidence="6" id="KW-0814">Transposable element</keyword>
<dbReference type="InterPro" id="IPR001207">
    <property type="entry name" value="Transposase_mutator"/>
</dbReference>
<dbReference type="Pfam" id="PF00872">
    <property type="entry name" value="Transposase_mut"/>
    <property type="match status" value="1"/>
</dbReference>
<dbReference type="AlphaFoldDB" id="A0A223ARA5"/>
<evidence type="ECO:0000256" key="4">
    <source>
        <dbReference type="ARBA" id="ARBA00023125"/>
    </source>
</evidence>
<protein>
    <recommendedName>
        <fullName evidence="6">Mutator family transposase</fullName>
    </recommendedName>
</protein>
<dbReference type="NCBIfam" id="NF033544">
    <property type="entry name" value="transpos_IS1249"/>
    <property type="match status" value="1"/>
</dbReference>
<comment type="similarity">
    <text evidence="2 6">Belongs to the transposase mutator family.</text>
</comment>
<name>A0A223ARA5_9FIRM</name>
<dbReference type="Proteomes" id="UP000214689">
    <property type="component" value="Chromosome"/>
</dbReference>
<dbReference type="PANTHER" id="PTHR33217">
    <property type="entry name" value="TRANSPOSASE FOR INSERTION SEQUENCE ELEMENT IS1081"/>
    <property type="match status" value="1"/>
</dbReference>
<dbReference type="GO" id="GO:0006313">
    <property type="term" value="P:DNA transposition"/>
    <property type="evidence" value="ECO:0007669"/>
    <property type="project" value="UniProtKB-UniRule"/>
</dbReference>
<gene>
    <name evidence="7" type="ORF">AXF17_02855</name>
</gene>